<reference evidence="5 6" key="1">
    <citation type="submission" date="2016-07" db="EMBL/GenBank/DDBJ databases">
        <title>Pervasive Adenine N6-methylation of Active Genes in Fungi.</title>
        <authorList>
            <consortium name="DOE Joint Genome Institute"/>
            <person name="Mondo S.J."/>
            <person name="Dannebaum R.O."/>
            <person name="Kuo R.C."/>
            <person name="Labutti K."/>
            <person name="Haridas S."/>
            <person name="Kuo A."/>
            <person name="Salamov A."/>
            <person name="Ahrendt S.R."/>
            <person name="Lipzen A."/>
            <person name="Sullivan W."/>
            <person name="Andreopoulos W.B."/>
            <person name="Clum A."/>
            <person name="Lindquist E."/>
            <person name="Daum C."/>
            <person name="Ramamoorthy G.K."/>
            <person name="Gryganskyi A."/>
            <person name="Culley D."/>
            <person name="Magnuson J.K."/>
            <person name="James T.Y."/>
            <person name="O'Malley M.A."/>
            <person name="Stajich J.E."/>
            <person name="Spatafora J.W."/>
            <person name="Visel A."/>
            <person name="Grigoriev I.V."/>
        </authorList>
    </citation>
    <scope>NUCLEOTIDE SEQUENCE [LARGE SCALE GENOMIC DNA]</scope>
    <source>
        <strain evidence="5 6">NRRL 2496</strain>
    </source>
</reference>
<feature type="compositionally biased region" description="Basic and acidic residues" evidence="4">
    <location>
        <begin position="497"/>
        <end position="507"/>
    </location>
</feature>
<keyword evidence="2" id="KW-0597">Phosphoprotein</keyword>
<dbReference type="GO" id="GO:0032040">
    <property type="term" value="C:small-subunit processome"/>
    <property type="evidence" value="ECO:0007669"/>
    <property type="project" value="InterPro"/>
</dbReference>
<evidence type="ECO:0000256" key="2">
    <source>
        <dbReference type="ARBA" id="ARBA00022553"/>
    </source>
</evidence>
<accession>A0A1X2H598</accession>
<feature type="compositionally biased region" description="Acidic residues" evidence="4">
    <location>
        <begin position="524"/>
        <end position="535"/>
    </location>
</feature>
<dbReference type="InParanoid" id="A0A1X2H598"/>
<dbReference type="GO" id="GO:0006364">
    <property type="term" value="P:rRNA processing"/>
    <property type="evidence" value="ECO:0007669"/>
    <property type="project" value="InterPro"/>
</dbReference>
<feature type="compositionally biased region" description="Acidic residues" evidence="4">
    <location>
        <begin position="765"/>
        <end position="774"/>
    </location>
</feature>
<comment type="subcellular location">
    <subcellularLocation>
        <location evidence="1">Nucleus</location>
        <location evidence="1">Nucleolus</location>
    </subcellularLocation>
</comment>
<comment type="caution">
    <text evidence="5">The sequence shown here is derived from an EMBL/GenBank/DDBJ whole genome shotgun (WGS) entry which is preliminary data.</text>
</comment>
<organism evidence="5 6">
    <name type="scientific">Syncephalastrum racemosum</name>
    <name type="common">Filamentous fungus</name>
    <dbReference type="NCBI Taxonomy" id="13706"/>
    <lineage>
        <taxon>Eukaryota</taxon>
        <taxon>Fungi</taxon>
        <taxon>Fungi incertae sedis</taxon>
        <taxon>Mucoromycota</taxon>
        <taxon>Mucoromycotina</taxon>
        <taxon>Mucoromycetes</taxon>
        <taxon>Mucorales</taxon>
        <taxon>Syncephalastraceae</taxon>
        <taxon>Syncephalastrum</taxon>
    </lineage>
</organism>
<dbReference type="AlphaFoldDB" id="A0A1X2H598"/>
<dbReference type="Proteomes" id="UP000242180">
    <property type="component" value="Unassembled WGS sequence"/>
</dbReference>
<protein>
    <submittedName>
        <fullName evidence="5">Small-subunit processome</fullName>
    </submittedName>
</protein>
<keyword evidence="3" id="KW-0539">Nucleus</keyword>
<gene>
    <name evidence="5" type="ORF">BCR43DRAFT_478099</name>
</gene>
<feature type="compositionally biased region" description="Acidic residues" evidence="4">
    <location>
        <begin position="57"/>
        <end position="89"/>
    </location>
</feature>
<feature type="compositionally biased region" description="Acidic residues" evidence="4">
    <location>
        <begin position="798"/>
        <end position="815"/>
    </location>
</feature>
<evidence type="ECO:0000256" key="1">
    <source>
        <dbReference type="ARBA" id="ARBA00004604"/>
    </source>
</evidence>
<feature type="compositionally biased region" description="Basic and acidic residues" evidence="4">
    <location>
        <begin position="44"/>
        <end position="56"/>
    </location>
</feature>
<feature type="compositionally biased region" description="Basic and acidic residues" evidence="4">
    <location>
        <begin position="701"/>
        <end position="714"/>
    </location>
</feature>
<proteinExistence type="predicted"/>
<dbReference type="STRING" id="13706.A0A1X2H598"/>
<dbReference type="FunCoup" id="A0A1X2H598">
    <property type="interactions" value="470"/>
</dbReference>
<dbReference type="Pfam" id="PF04615">
    <property type="entry name" value="Utp14"/>
    <property type="match status" value="1"/>
</dbReference>
<keyword evidence="6" id="KW-1185">Reference proteome</keyword>
<feature type="region of interest" description="Disordered" evidence="4">
    <location>
        <begin position="1"/>
        <end position="210"/>
    </location>
</feature>
<feature type="region of interest" description="Disordered" evidence="4">
    <location>
        <begin position="496"/>
        <end position="556"/>
    </location>
</feature>
<name>A0A1X2H598_SYNRA</name>
<evidence type="ECO:0000256" key="4">
    <source>
        <dbReference type="SAM" id="MobiDB-lite"/>
    </source>
</evidence>
<feature type="region of interest" description="Disordered" evidence="4">
    <location>
        <begin position="592"/>
        <end position="780"/>
    </location>
</feature>
<feature type="compositionally biased region" description="Polar residues" evidence="4">
    <location>
        <begin position="604"/>
        <end position="621"/>
    </location>
</feature>
<evidence type="ECO:0000256" key="3">
    <source>
        <dbReference type="ARBA" id="ARBA00023242"/>
    </source>
</evidence>
<feature type="compositionally biased region" description="Basic and acidic residues" evidence="4">
    <location>
        <begin position="643"/>
        <end position="662"/>
    </location>
</feature>
<dbReference type="PANTHER" id="PTHR14150:SF12">
    <property type="entry name" value="U3 SMALL NUCLEOLAR RNA-ASSOCIATED PROTEIN 14 HOMOLOG A"/>
    <property type="match status" value="1"/>
</dbReference>
<dbReference type="PANTHER" id="PTHR14150">
    <property type="entry name" value="U3 SMALL NUCLEOLAR RNA-ASSOCIATED PROTEIN 14"/>
    <property type="match status" value="1"/>
</dbReference>
<dbReference type="OrthoDB" id="277439at2759"/>
<feature type="compositionally biased region" description="Acidic residues" evidence="4">
    <location>
        <begin position="129"/>
        <end position="143"/>
    </location>
</feature>
<feature type="compositionally biased region" description="Basic and acidic residues" evidence="4">
    <location>
        <begin position="739"/>
        <end position="748"/>
    </location>
</feature>
<evidence type="ECO:0000313" key="5">
    <source>
        <dbReference type="EMBL" id="ORY93150.1"/>
    </source>
</evidence>
<feature type="compositionally biased region" description="Acidic residues" evidence="4">
    <location>
        <begin position="176"/>
        <end position="205"/>
    </location>
</feature>
<evidence type="ECO:0000313" key="6">
    <source>
        <dbReference type="Proteomes" id="UP000242180"/>
    </source>
</evidence>
<feature type="compositionally biased region" description="Basic residues" evidence="4">
    <location>
        <begin position="830"/>
        <end position="845"/>
    </location>
</feature>
<dbReference type="OMA" id="QVIEPMD"/>
<dbReference type="InterPro" id="IPR006709">
    <property type="entry name" value="SSU_processome_Utp14"/>
</dbReference>
<dbReference type="EMBL" id="MCGN01000009">
    <property type="protein sequence ID" value="ORY93150.1"/>
    <property type="molecule type" value="Genomic_DNA"/>
</dbReference>
<feature type="region of interest" description="Disordered" evidence="4">
    <location>
        <begin position="798"/>
        <end position="876"/>
    </location>
</feature>
<feature type="compositionally biased region" description="Basic and acidic residues" evidence="4">
    <location>
        <begin position="622"/>
        <end position="631"/>
    </location>
</feature>
<sequence length="934" mass="106201">MPPQRRQKSNPSKTKDTNKAGRPTKGKKRQEKTSITDVYEASDDERSMNRRGHAMDDVDTYEDGVDHVDEEDDEEIDSDEAFDESDEERFENFKFSGSTQVSDKKKRSRGSDEEGEEDEEREINMNESSDGEGDDDEDEDGEGYMDLSEMLRDESEDESDKPQPKSLTASDLLPADGDDDEDEEDDEDFGMEGDSEDSSEDEEDDGRIVRFIDELDTRKRKAIEEQRERRKKRALEQRTEVYNEGEFNLPARSSRTADVKHTLDMKDLMGSMGGEDAAFSELRQSLLQLDGKGKKAMKSALSAPVPKRVQDRLDRQAAYQAASKEVSEWSDIVMQNREAEHLVFPLQESGTSTKASNATLSDKFSAQTDLEKQIEQALADAGLKDEELEAFEALKLNKLSVKEVEERQRELRMMRELMFRHEAKAKRLKKIKSKSYRKLQRKEKMKLEANLGGIAGEVDEEATVEDQMQAALERAEERMTLKHKNTSQWAKRAIARGQHDEGTRDAILEQLQRGQDLRRKIEGDAAEESDSDYSDEEKVTAELNKMSNELEADDTLPEKGVFAMKFMQDAAKREAAATKAMVDDFKDEWLREKESEDEKDESFSVVQNNPGRMTFGNNVKESQQKKGKNTDDSVSAPAAPRQKRAELSTRTSGHVETEEPKSALEASLNSMDDDEASPWLQQVESRIQGKKASKKNNSSKGKIEDRAERNSEKIKKTKKANETNADEELLDLSQALSVPKKEKKDKKAQAQAQEQTLGPAGGDVESSDEDEDAIDDSRLTFTQRDLVERAFADDDVVQEFEEEKQAAEAEEDDKMEDQTLPGWGAWGGKSVKKKQNKNRKATHIVKVKEGIKPEDRQDKKKKNVIISEKRNKKAEKYRPEAVPYPFQTLEQYERSLRAPVGKEWNTSKTVSKITKPRIITKLGMVIDPIRRNKE</sequence>
<feature type="compositionally biased region" description="Basic and acidic residues" evidence="4">
    <location>
        <begin position="846"/>
        <end position="858"/>
    </location>
</feature>